<dbReference type="AlphaFoldDB" id="A0A9P3LH32"/>
<organism evidence="1 2">
    <name type="scientific">Phanerochaete sordida</name>
    <dbReference type="NCBI Taxonomy" id="48140"/>
    <lineage>
        <taxon>Eukaryota</taxon>
        <taxon>Fungi</taxon>
        <taxon>Dikarya</taxon>
        <taxon>Basidiomycota</taxon>
        <taxon>Agaricomycotina</taxon>
        <taxon>Agaricomycetes</taxon>
        <taxon>Polyporales</taxon>
        <taxon>Phanerochaetaceae</taxon>
        <taxon>Phanerochaete</taxon>
    </lineage>
</organism>
<evidence type="ECO:0000313" key="2">
    <source>
        <dbReference type="Proteomes" id="UP000703269"/>
    </source>
</evidence>
<evidence type="ECO:0000313" key="1">
    <source>
        <dbReference type="EMBL" id="GJE94930.1"/>
    </source>
</evidence>
<protein>
    <submittedName>
        <fullName evidence="1">Uncharacterized protein</fullName>
    </submittedName>
</protein>
<comment type="caution">
    <text evidence="1">The sequence shown here is derived from an EMBL/GenBank/DDBJ whole genome shotgun (WGS) entry which is preliminary data.</text>
</comment>
<name>A0A9P3LH32_9APHY</name>
<accession>A0A9P3LH32</accession>
<proteinExistence type="predicted"/>
<dbReference type="Proteomes" id="UP000703269">
    <property type="component" value="Unassembled WGS sequence"/>
</dbReference>
<sequence>MDTLPQSGAHARPGADKAVHHLRKVLPLRVRDRGQHAPLRSLPTDGGLSCCGGTSNNLSLAETAAPSASRSTLAVIAFTSTLPCGHDATAIPRCR</sequence>
<keyword evidence="2" id="KW-1185">Reference proteome</keyword>
<reference evidence="1 2" key="1">
    <citation type="submission" date="2021-08" db="EMBL/GenBank/DDBJ databases">
        <title>Draft Genome Sequence of Phanerochaete sordida strain YK-624.</title>
        <authorList>
            <person name="Mori T."/>
            <person name="Dohra H."/>
            <person name="Suzuki T."/>
            <person name="Kawagishi H."/>
            <person name="Hirai H."/>
        </authorList>
    </citation>
    <scope>NUCLEOTIDE SEQUENCE [LARGE SCALE GENOMIC DNA]</scope>
    <source>
        <strain evidence="1 2">YK-624</strain>
    </source>
</reference>
<gene>
    <name evidence="1" type="ORF">PsYK624_111060</name>
</gene>
<dbReference type="EMBL" id="BPQB01000044">
    <property type="protein sequence ID" value="GJE94930.1"/>
    <property type="molecule type" value="Genomic_DNA"/>
</dbReference>